<reference evidence="1" key="1">
    <citation type="submission" date="2021-06" db="EMBL/GenBank/DDBJ databases">
        <authorList>
            <person name="Kallberg Y."/>
            <person name="Tangrot J."/>
            <person name="Rosling A."/>
        </authorList>
    </citation>
    <scope>NUCLEOTIDE SEQUENCE</scope>
    <source>
        <strain evidence="1">MA453B</strain>
    </source>
</reference>
<gene>
    <name evidence="1" type="ORF">DERYTH_LOCUS9031</name>
</gene>
<accession>A0A9N9DA31</accession>
<sequence length="48" mass="5514">MKREIKKAKREEDKIVATGKETEGSWYVPSVSLLSAFSSTPILFKYYT</sequence>
<organism evidence="1 2">
    <name type="scientific">Dentiscutata erythropus</name>
    <dbReference type="NCBI Taxonomy" id="1348616"/>
    <lineage>
        <taxon>Eukaryota</taxon>
        <taxon>Fungi</taxon>
        <taxon>Fungi incertae sedis</taxon>
        <taxon>Mucoromycota</taxon>
        <taxon>Glomeromycotina</taxon>
        <taxon>Glomeromycetes</taxon>
        <taxon>Diversisporales</taxon>
        <taxon>Gigasporaceae</taxon>
        <taxon>Dentiscutata</taxon>
    </lineage>
</organism>
<evidence type="ECO:0000313" key="2">
    <source>
        <dbReference type="Proteomes" id="UP000789405"/>
    </source>
</evidence>
<keyword evidence="2" id="KW-1185">Reference proteome</keyword>
<comment type="caution">
    <text evidence="1">The sequence shown here is derived from an EMBL/GenBank/DDBJ whole genome shotgun (WGS) entry which is preliminary data.</text>
</comment>
<evidence type="ECO:0000313" key="1">
    <source>
        <dbReference type="EMBL" id="CAG8628698.1"/>
    </source>
</evidence>
<dbReference type="Proteomes" id="UP000789405">
    <property type="component" value="Unassembled WGS sequence"/>
</dbReference>
<dbReference type="AlphaFoldDB" id="A0A9N9DA31"/>
<protein>
    <submittedName>
        <fullName evidence="1">1977_t:CDS:1</fullName>
    </submittedName>
</protein>
<dbReference type="EMBL" id="CAJVPY010004816">
    <property type="protein sequence ID" value="CAG8628698.1"/>
    <property type="molecule type" value="Genomic_DNA"/>
</dbReference>
<proteinExistence type="predicted"/>
<name>A0A9N9DA31_9GLOM</name>